<dbReference type="PANTHER" id="PTHR46333">
    <property type="entry name" value="CYTOKINESIS PROTEIN 3"/>
    <property type="match status" value="1"/>
</dbReference>
<feature type="region of interest" description="Disordered" evidence="1">
    <location>
        <begin position="261"/>
        <end position="299"/>
    </location>
</feature>
<feature type="compositionally biased region" description="Basic and acidic residues" evidence="1">
    <location>
        <begin position="1"/>
        <end position="68"/>
    </location>
</feature>
<dbReference type="SUPFAM" id="SSF54001">
    <property type="entry name" value="Cysteine proteinases"/>
    <property type="match status" value="1"/>
</dbReference>
<name>A0AAE1Q6T9_9EUCA</name>
<feature type="region of interest" description="Disordered" evidence="1">
    <location>
        <begin position="1"/>
        <end position="80"/>
    </location>
</feature>
<gene>
    <name evidence="3" type="ORF">Pmani_008526</name>
</gene>
<dbReference type="PANTHER" id="PTHR46333:SF2">
    <property type="entry name" value="CYTOKINESIS PROTEIN 3"/>
    <property type="match status" value="1"/>
</dbReference>
<sequence length="891" mass="100353">MGEGERGGEMWKGVNKKEGGNGREGGKKWERRREKVGEKEGGNGRDMGRNGREGGSEWKRRREERREVGGNVKSRRGMGMMGTMLSNYPRTPHDGGPLGMVVSVLGAPSDPVGGGPVQAWNATFSNHHNNTQNSNKVSKGSRVFPWTKGTKTVNAIKVSWAVMMEVGVQTEAVTEEELDWDLSNKEDRETQTLPPNPTHFQLNRKDAFVQTDYRYFPLMTHAPRPSTHITIKTVDKETQTETTTTSVSTQTEAPYLMPIVLPPSPIRAPSSSLSEEIEEVLHSDASSGPSTSGLGSALPRRPPQIVEVLPCKKVVVASLQSSPTHTSQQQQQPPLSLPFNGKEELRDRCTAAERWSRLQELGSENIMATESHQAHTRTHRIRRLMVDVSVQTDNDILTDEAPQFAARPPTSTKAQLMAGVDFTDLDVHVLTTPDEVTTDTTNLVRYLCEAATDDLDKLRVLFRWVTENIRYFKSLEYYYEQRDVARTSLVQVVIMNLPLLTCVALRSLRFDWKYMDKNQSVDGVLGSRAGVSKDYVNVLVELCQLAGFRVKKINGFARGRDFRIGRKFEPEKDPQHAWMAVFLYGSWRLLDPTFGAGYTDHQGRFNPHPQEHYFLTDPNQMIHTHFPYHNTELQYHRWQLLQAPLSLEDFNALPKVTPDFWSVGLRLRKPNTCPVVFNNQTEITLIASALVRFKYKFFPANQSEEECVNQWVFCTMKEEGAVGSFTVLAPAVDTFILKVYAGKEELLEDEGSALNHVASFLLVCEKARRYPMPWPIHDVAWGPTPRLYECGIDPINQPGPIILTWGGKKLLTFEKAFDVMLMFQVFDAKGAALEQKGMLGRQETDDQVRLVIVPPGIGYFKLLMYGIPRPQVGGAVVCVQEWCSCCLTLHP</sequence>
<dbReference type="InterPro" id="IPR052557">
    <property type="entry name" value="CAP/Cytokinesis_protein"/>
</dbReference>
<protein>
    <recommendedName>
        <fullName evidence="2">Transglutaminase-like domain-containing protein</fullName>
    </recommendedName>
</protein>
<dbReference type="Proteomes" id="UP001292094">
    <property type="component" value="Unassembled WGS sequence"/>
</dbReference>
<feature type="compositionally biased region" description="Polar residues" evidence="1">
    <location>
        <begin position="284"/>
        <end position="294"/>
    </location>
</feature>
<keyword evidence="4" id="KW-1185">Reference proteome</keyword>
<dbReference type="Pfam" id="PF01841">
    <property type="entry name" value="Transglut_core"/>
    <property type="match status" value="1"/>
</dbReference>
<accession>A0AAE1Q6T9</accession>
<dbReference type="InterPro" id="IPR038765">
    <property type="entry name" value="Papain-like_cys_pep_sf"/>
</dbReference>
<reference evidence="3" key="1">
    <citation type="submission" date="2023-11" db="EMBL/GenBank/DDBJ databases">
        <title>Genome assemblies of two species of porcelain crab, Petrolisthes cinctipes and Petrolisthes manimaculis (Anomura: Porcellanidae).</title>
        <authorList>
            <person name="Angst P."/>
        </authorList>
    </citation>
    <scope>NUCLEOTIDE SEQUENCE</scope>
    <source>
        <strain evidence="3">PB745_02</strain>
        <tissue evidence="3">Gill</tissue>
    </source>
</reference>
<feature type="region of interest" description="Disordered" evidence="1">
    <location>
        <begin position="322"/>
        <end position="341"/>
    </location>
</feature>
<evidence type="ECO:0000313" key="3">
    <source>
        <dbReference type="EMBL" id="KAK4320623.1"/>
    </source>
</evidence>
<dbReference type="AlphaFoldDB" id="A0AAE1Q6T9"/>
<evidence type="ECO:0000259" key="2">
    <source>
        <dbReference type="SMART" id="SM00460"/>
    </source>
</evidence>
<dbReference type="GO" id="GO:0005737">
    <property type="term" value="C:cytoplasm"/>
    <property type="evidence" value="ECO:0007669"/>
    <property type="project" value="TreeGrafter"/>
</dbReference>
<dbReference type="Gene3D" id="3.10.620.30">
    <property type="match status" value="1"/>
</dbReference>
<feature type="domain" description="Transglutaminase-like" evidence="2">
    <location>
        <begin position="524"/>
        <end position="594"/>
    </location>
</feature>
<feature type="compositionally biased region" description="Low complexity" evidence="1">
    <location>
        <begin position="322"/>
        <end position="338"/>
    </location>
</feature>
<dbReference type="InterPro" id="IPR056564">
    <property type="entry name" value="Ig-like_KY"/>
</dbReference>
<dbReference type="SMART" id="SM00460">
    <property type="entry name" value="TGc"/>
    <property type="match status" value="1"/>
</dbReference>
<dbReference type="EMBL" id="JAWZYT010000652">
    <property type="protein sequence ID" value="KAK4320623.1"/>
    <property type="molecule type" value="Genomic_DNA"/>
</dbReference>
<evidence type="ECO:0000256" key="1">
    <source>
        <dbReference type="SAM" id="MobiDB-lite"/>
    </source>
</evidence>
<dbReference type="InterPro" id="IPR002931">
    <property type="entry name" value="Transglutaminase-like"/>
</dbReference>
<comment type="caution">
    <text evidence="3">The sequence shown here is derived from an EMBL/GenBank/DDBJ whole genome shotgun (WGS) entry which is preliminary data.</text>
</comment>
<dbReference type="Pfam" id="PF23265">
    <property type="entry name" value="Ig-like_KY"/>
    <property type="match status" value="1"/>
</dbReference>
<proteinExistence type="predicted"/>
<evidence type="ECO:0000313" key="4">
    <source>
        <dbReference type="Proteomes" id="UP001292094"/>
    </source>
</evidence>
<organism evidence="3 4">
    <name type="scientific">Petrolisthes manimaculis</name>
    <dbReference type="NCBI Taxonomy" id="1843537"/>
    <lineage>
        <taxon>Eukaryota</taxon>
        <taxon>Metazoa</taxon>
        <taxon>Ecdysozoa</taxon>
        <taxon>Arthropoda</taxon>
        <taxon>Crustacea</taxon>
        <taxon>Multicrustacea</taxon>
        <taxon>Malacostraca</taxon>
        <taxon>Eumalacostraca</taxon>
        <taxon>Eucarida</taxon>
        <taxon>Decapoda</taxon>
        <taxon>Pleocyemata</taxon>
        <taxon>Anomura</taxon>
        <taxon>Galatheoidea</taxon>
        <taxon>Porcellanidae</taxon>
        <taxon>Petrolisthes</taxon>
    </lineage>
</organism>